<dbReference type="Proteomes" id="UP000297776">
    <property type="component" value="Unassembled WGS sequence"/>
</dbReference>
<sequence>MKVAVNYSVEARNLLTNSLIDIDLFKCPDFSTELIQDAKEMIPSYIHFGLNAENGQMKNVDWGLIRELQSQTETPYINVHAVAMAKHYPEYDVETSQPSHINEMTDAILRDIEILDREIGAEKVIVENVIYRGQGEYMMRAAIDPEVLSRIIEKTGCGFLLDTAHAQMSSKSLGFGVKEYISRLPVDHLKELPITGIKPDNNGRLRDSLPMTDDDWALASWTLEKIIHNSLSATHL</sequence>
<dbReference type="RefSeq" id="WP_134381977.1">
    <property type="nucleotide sequence ID" value="NZ_SORX01000006.1"/>
</dbReference>
<keyword evidence="2" id="KW-1185">Reference proteome</keyword>
<gene>
    <name evidence="1" type="ORF">E2626_11840</name>
</gene>
<organism evidence="1 2">
    <name type="scientific">Jeotgalibacillus salarius</name>
    <dbReference type="NCBI Taxonomy" id="546023"/>
    <lineage>
        <taxon>Bacteria</taxon>
        <taxon>Bacillati</taxon>
        <taxon>Bacillota</taxon>
        <taxon>Bacilli</taxon>
        <taxon>Bacillales</taxon>
        <taxon>Caryophanaceae</taxon>
        <taxon>Jeotgalibacillus</taxon>
    </lineage>
</organism>
<dbReference type="InterPro" id="IPR036237">
    <property type="entry name" value="Xyl_isomerase-like_sf"/>
</dbReference>
<dbReference type="Pfam" id="PF05114">
    <property type="entry name" value="MbnB_TglH_ChrH"/>
    <property type="match status" value="1"/>
</dbReference>
<evidence type="ECO:0000313" key="1">
    <source>
        <dbReference type="EMBL" id="TFE00658.1"/>
    </source>
</evidence>
<accession>A0A4Y8LDF4</accession>
<dbReference type="EMBL" id="SORX01000006">
    <property type="protein sequence ID" value="TFE00658.1"/>
    <property type="molecule type" value="Genomic_DNA"/>
</dbReference>
<name>A0A4Y8LDF4_9BACL</name>
<dbReference type="OrthoDB" id="1932681at2"/>
<proteinExistence type="predicted"/>
<dbReference type="AlphaFoldDB" id="A0A4Y8LDF4"/>
<evidence type="ECO:0000313" key="2">
    <source>
        <dbReference type="Proteomes" id="UP000297776"/>
    </source>
</evidence>
<reference evidence="1 2" key="1">
    <citation type="submission" date="2019-03" db="EMBL/GenBank/DDBJ databases">
        <authorList>
            <person name="Yang Y."/>
        </authorList>
    </citation>
    <scope>NUCLEOTIDE SEQUENCE [LARGE SCALE GENOMIC DNA]</scope>
    <source>
        <strain evidence="1 2">ASL-1</strain>
    </source>
</reference>
<dbReference type="Gene3D" id="3.20.20.150">
    <property type="entry name" value="Divalent-metal-dependent TIM barrel enzymes"/>
    <property type="match status" value="1"/>
</dbReference>
<comment type="caution">
    <text evidence="1">The sequence shown here is derived from an EMBL/GenBank/DDBJ whole genome shotgun (WGS) entry which is preliminary data.</text>
</comment>
<dbReference type="SUPFAM" id="SSF51658">
    <property type="entry name" value="Xylose isomerase-like"/>
    <property type="match status" value="1"/>
</dbReference>
<protein>
    <submittedName>
        <fullName evidence="1">DUF692 family protein</fullName>
    </submittedName>
</protein>
<dbReference type="InterPro" id="IPR007801">
    <property type="entry name" value="MbnB/TglH/ChrH"/>
</dbReference>